<dbReference type="PANTHER" id="PTHR32552">
    <property type="entry name" value="FERRICHROME IRON RECEPTOR-RELATED"/>
    <property type="match status" value="1"/>
</dbReference>
<dbReference type="Gene3D" id="2.170.130.10">
    <property type="entry name" value="TonB-dependent receptor, plug domain"/>
    <property type="match status" value="1"/>
</dbReference>
<dbReference type="InterPro" id="IPR039426">
    <property type="entry name" value="TonB-dep_rcpt-like"/>
</dbReference>
<evidence type="ECO:0000256" key="6">
    <source>
        <dbReference type="ARBA" id="ARBA00022729"/>
    </source>
</evidence>
<evidence type="ECO:0000256" key="5">
    <source>
        <dbReference type="ARBA" id="ARBA00022692"/>
    </source>
</evidence>
<evidence type="ECO:0000259" key="15">
    <source>
        <dbReference type="Pfam" id="PF07715"/>
    </source>
</evidence>
<accession>A0A0S4TTP3</accession>
<keyword evidence="4 12" id="KW-1134">Transmembrane beta strand</keyword>
<evidence type="ECO:0000256" key="13">
    <source>
        <dbReference type="RuleBase" id="RU003357"/>
    </source>
</evidence>
<evidence type="ECO:0000259" key="14">
    <source>
        <dbReference type="Pfam" id="PF00593"/>
    </source>
</evidence>
<keyword evidence="6" id="KW-0732">Signal</keyword>
<dbReference type="Pfam" id="PF07715">
    <property type="entry name" value="Plug"/>
    <property type="match status" value="1"/>
</dbReference>
<dbReference type="InterPro" id="IPR012910">
    <property type="entry name" value="Plug_dom"/>
</dbReference>
<dbReference type="GO" id="GO:0038023">
    <property type="term" value="F:signaling receptor activity"/>
    <property type="evidence" value="ECO:0007669"/>
    <property type="project" value="InterPro"/>
</dbReference>
<dbReference type="InterPro" id="IPR037066">
    <property type="entry name" value="Plug_dom_sf"/>
</dbReference>
<evidence type="ECO:0000256" key="10">
    <source>
        <dbReference type="ARBA" id="ARBA00023170"/>
    </source>
</evidence>
<comment type="similarity">
    <text evidence="2 12 13">Belongs to the TonB-dependent receptor family.</text>
</comment>
<reference evidence="16" key="1">
    <citation type="submission" date="2015-10" db="EMBL/GenBank/DDBJ databases">
        <authorList>
            <person name="Gilbert D.G."/>
        </authorList>
    </citation>
    <scope>NUCLEOTIDE SEQUENCE</scope>
    <source>
        <strain evidence="16">Phyl III-seqv23</strain>
    </source>
</reference>
<dbReference type="InterPro" id="IPR010105">
    <property type="entry name" value="TonB_sidphr_rcpt"/>
</dbReference>
<dbReference type="PANTHER" id="PTHR32552:SF90">
    <property type="entry name" value="METAL-PSEUDOPALINE RECEPTOR CNTO"/>
    <property type="match status" value="1"/>
</dbReference>
<dbReference type="NCBIfam" id="TIGR01783">
    <property type="entry name" value="TonB-siderophor"/>
    <property type="match status" value="1"/>
</dbReference>
<dbReference type="FunFam" id="2.170.130.10:FF:000001">
    <property type="entry name" value="Catecholate siderophore TonB-dependent receptor"/>
    <property type="match status" value="1"/>
</dbReference>
<keyword evidence="11 12" id="KW-0998">Cell outer membrane</keyword>
<evidence type="ECO:0000256" key="7">
    <source>
        <dbReference type="ARBA" id="ARBA00023065"/>
    </source>
</evidence>
<keyword evidence="7" id="KW-0406">Ion transport</keyword>
<evidence type="ECO:0000256" key="2">
    <source>
        <dbReference type="ARBA" id="ARBA00009810"/>
    </source>
</evidence>
<keyword evidence="8 13" id="KW-0798">TonB box</keyword>
<evidence type="ECO:0000256" key="3">
    <source>
        <dbReference type="ARBA" id="ARBA00022448"/>
    </source>
</evidence>
<sequence>MSQFLGFYLQQSCKLTKVSAFRHSVDAMQRRRYAVRPHLGWGLVGMALFGAPEPAAADDVPTLALEEAVVRAQAGERLRARRATSATLTDTPLKDVPQSVGVVTRAALDGFGATRLDTALDWVSGISRQNNLGGIADNFAIRGFAGDLNTGSDYLVNGFSANRANSVPVDTINIARIDVLKGPSAALYGRSDPGGIVNIVTRTPQFKPSREITLAAGSHDQYRLATELTGPLSGHFAYRLGLAAENNHGFRDFSTSRRYVIAPSFTWLPTDDTVVTYAFEAAQLKAPFDRGVVAINQQLGALPNSRFLGEPGDGDTTVRTQSHQLSVEHQLGSGWKVDAGLSYRTSRLFGKSSDASRLLDDGRTLWRQARERDYHANDLAGRASLQGEVATGPVRHTLVAGADFYNFRYDPVLYRANPSASAPYAIDIFDPVYGQPRPALRPSSSTRESQRGFGAFVQDQVTLTPQWKLLAGVRMDRFLQHADNRLTGARVAQQQTAYSPRLGLVYQPTQTLSLYANTARSFRPNTGVGAQGNAFAPERGRGYEVGAKLETADGRFGGTLALYSIDKTNVLTGDPRDPVFQRTAGAVRSRGVELDVSGQLTPNLKVLGTYAYTDARVTADTVLPSGAPLSNIPRHSASVLGLYEFGAGSLGRAGVGGGVVYVGERAGNSTDNGFKLPAYATVRLNGYVRPTRALRLSLTIDNLFDKRYYASSYNELWVAPGAERQVTLAATYQF</sequence>
<proteinExistence type="inferred from homology"/>
<dbReference type="PROSITE" id="PS52016">
    <property type="entry name" value="TONB_DEPENDENT_REC_3"/>
    <property type="match status" value="1"/>
</dbReference>
<protein>
    <submittedName>
        <fullName evidence="16">Putative ferrichrome outer membrane transporter, TonB-dependent (FhuA)</fullName>
    </submittedName>
</protein>
<dbReference type="GO" id="GO:0015891">
    <property type="term" value="P:siderophore transport"/>
    <property type="evidence" value="ECO:0007669"/>
    <property type="project" value="InterPro"/>
</dbReference>
<dbReference type="CDD" id="cd01347">
    <property type="entry name" value="ligand_gated_channel"/>
    <property type="match status" value="1"/>
</dbReference>
<feature type="domain" description="TonB-dependent receptor-like beta-barrel" evidence="14">
    <location>
        <begin position="267"/>
        <end position="703"/>
    </location>
</feature>
<evidence type="ECO:0000313" key="16">
    <source>
        <dbReference type="EMBL" id="CUV12995.1"/>
    </source>
</evidence>
<dbReference type="AlphaFoldDB" id="A0A0S4TTP3"/>
<dbReference type="FunFam" id="2.40.170.20:FF:000005">
    <property type="entry name" value="TonB-dependent siderophore receptor"/>
    <property type="match status" value="1"/>
</dbReference>
<keyword evidence="5 12" id="KW-0812">Transmembrane</keyword>
<dbReference type="GO" id="GO:0009279">
    <property type="term" value="C:cell outer membrane"/>
    <property type="evidence" value="ECO:0007669"/>
    <property type="project" value="UniProtKB-SubCell"/>
</dbReference>
<name>A0A0S4TTP3_RALSL</name>
<dbReference type="Gene3D" id="2.40.170.20">
    <property type="entry name" value="TonB-dependent receptor, beta-barrel domain"/>
    <property type="match status" value="1"/>
</dbReference>
<evidence type="ECO:0000256" key="1">
    <source>
        <dbReference type="ARBA" id="ARBA00004571"/>
    </source>
</evidence>
<keyword evidence="9 12" id="KW-0472">Membrane</keyword>
<evidence type="ECO:0000256" key="4">
    <source>
        <dbReference type="ARBA" id="ARBA00022452"/>
    </source>
</evidence>
<feature type="domain" description="TonB-dependent receptor plug" evidence="15">
    <location>
        <begin position="93"/>
        <end position="196"/>
    </location>
</feature>
<dbReference type="GO" id="GO:0015344">
    <property type="term" value="F:siderophore uptake transmembrane transporter activity"/>
    <property type="evidence" value="ECO:0007669"/>
    <property type="project" value="TreeGrafter"/>
</dbReference>
<keyword evidence="10" id="KW-0675">Receptor</keyword>
<dbReference type="InterPro" id="IPR036942">
    <property type="entry name" value="Beta-barrel_TonB_sf"/>
</dbReference>
<dbReference type="InterPro" id="IPR000531">
    <property type="entry name" value="Beta-barrel_TonB"/>
</dbReference>
<evidence type="ECO:0000256" key="11">
    <source>
        <dbReference type="ARBA" id="ARBA00023237"/>
    </source>
</evidence>
<dbReference type="SUPFAM" id="SSF56935">
    <property type="entry name" value="Porins"/>
    <property type="match status" value="1"/>
</dbReference>
<dbReference type="Pfam" id="PF00593">
    <property type="entry name" value="TonB_dep_Rec_b-barrel"/>
    <property type="match status" value="1"/>
</dbReference>
<keyword evidence="3 12" id="KW-0813">Transport</keyword>
<evidence type="ECO:0000256" key="8">
    <source>
        <dbReference type="ARBA" id="ARBA00023077"/>
    </source>
</evidence>
<gene>
    <name evidence="16" type="ORF">RUN39_v1_490066</name>
</gene>
<evidence type="ECO:0000256" key="12">
    <source>
        <dbReference type="PROSITE-ProRule" id="PRU01360"/>
    </source>
</evidence>
<evidence type="ECO:0000256" key="9">
    <source>
        <dbReference type="ARBA" id="ARBA00023136"/>
    </source>
</evidence>
<dbReference type="EMBL" id="LN899819">
    <property type="protein sequence ID" value="CUV12995.1"/>
    <property type="molecule type" value="Genomic_DNA"/>
</dbReference>
<comment type="subcellular location">
    <subcellularLocation>
        <location evidence="1 12">Cell outer membrane</location>
        <topology evidence="1 12">Multi-pass membrane protein</topology>
    </subcellularLocation>
</comment>
<organism evidence="16">
    <name type="scientific">Ralstonia solanacearum</name>
    <name type="common">Pseudomonas solanacearum</name>
    <dbReference type="NCBI Taxonomy" id="305"/>
    <lineage>
        <taxon>Bacteria</taxon>
        <taxon>Pseudomonadati</taxon>
        <taxon>Pseudomonadota</taxon>
        <taxon>Betaproteobacteria</taxon>
        <taxon>Burkholderiales</taxon>
        <taxon>Burkholderiaceae</taxon>
        <taxon>Ralstonia</taxon>
        <taxon>Ralstonia solanacearum species complex</taxon>
    </lineage>
</organism>